<dbReference type="HOGENOM" id="CLU_077212_0_0_1"/>
<dbReference type="GeneID" id="26262636"/>
<evidence type="ECO:0000256" key="2">
    <source>
        <dbReference type="ARBA" id="ARBA00022630"/>
    </source>
</evidence>
<evidence type="ECO:0000313" key="7">
    <source>
        <dbReference type="Proteomes" id="UP000031056"/>
    </source>
</evidence>
<accession>A0A0B2UCX1</accession>
<keyword evidence="4" id="KW-0560">Oxidoreductase</keyword>
<dbReference type="AlphaFoldDB" id="A0A0B2UCX1"/>
<feature type="domain" description="FAD/NAD(P)-binding" evidence="5">
    <location>
        <begin position="2"/>
        <end position="142"/>
    </location>
</feature>
<dbReference type="Gene3D" id="3.50.50.60">
    <property type="entry name" value="FAD/NAD(P)-binding domain"/>
    <property type="match status" value="2"/>
</dbReference>
<comment type="caution">
    <text evidence="6">The sequence shown here is derived from an EMBL/GenBank/DDBJ whole genome shotgun (WGS) entry which is preliminary data.</text>
</comment>
<evidence type="ECO:0000256" key="3">
    <source>
        <dbReference type="ARBA" id="ARBA00022643"/>
    </source>
</evidence>
<dbReference type="InterPro" id="IPR023753">
    <property type="entry name" value="FAD/NAD-binding_dom"/>
</dbReference>
<gene>
    <name evidence="6" type="ORF">M896_121190</name>
</gene>
<dbReference type="OrthoDB" id="333024at2759"/>
<keyword evidence="2" id="KW-0285">Flavoprotein</keyword>
<organism evidence="6 7">
    <name type="scientific">Ordospora colligata OC4</name>
    <dbReference type="NCBI Taxonomy" id="1354746"/>
    <lineage>
        <taxon>Eukaryota</taxon>
        <taxon>Fungi</taxon>
        <taxon>Fungi incertae sedis</taxon>
        <taxon>Microsporidia</taxon>
        <taxon>Ordosporidae</taxon>
        <taxon>Ordospora</taxon>
    </lineage>
</organism>
<dbReference type="Proteomes" id="UP000031056">
    <property type="component" value="Unassembled WGS sequence"/>
</dbReference>
<keyword evidence="7" id="KW-1185">Reference proteome</keyword>
<comment type="cofactor">
    <cofactor evidence="1">
        <name>FMN</name>
        <dbReference type="ChEBI" id="CHEBI:58210"/>
    </cofactor>
</comment>
<dbReference type="PANTHER" id="PTHR42917">
    <property type="entry name" value="2,4-DIENOYL-COA REDUCTASE"/>
    <property type="match status" value="1"/>
</dbReference>
<name>A0A0B2UCX1_9MICR</name>
<dbReference type="InParanoid" id="A0A0B2UCX1"/>
<proteinExistence type="predicted"/>
<dbReference type="InterPro" id="IPR051793">
    <property type="entry name" value="NADH:flavin_oxidoreductase"/>
</dbReference>
<evidence type="ECO:0000313" key="6">
    <source>
        <dbReference type="EMBL" id="KHN68896.1"/>
    </source>
</evidence>
<keyword evidence="3" id="KW-0288">FMN</keyword>
<dbReference type="RefSeq" id="XP_014562938.1">
    <property type="nucleotide sequence ID" value="XM_014707452.1"/>
</dbReference>
<dbReference type="STRING" id="1354746.A0A0B2UCX1"/>
<dbReference type="VEuPathDB" id="MicrosporidiaDB:M896_121190"/>
<dbReference type="PANTHER" id="PTHR42917:SF2">
    <property type="entry name" value="2,4-DIENOYL-COA REDUCTASE [(2E)-ENOYL-COA-PRODUCING]"/>
    <property type="match status" value="1"/>
</dbReference>
<dbReference type="GO" id="GO:0016491">
    <property type="term" value="F:oxidoreductase activity"/>
    <property type="evidence" value="ECO:0007669"/>
    <property type="project" value="UniProtKB-KW"/>
</dbReference>
<sequence length="357" mass="40079">MKACVVGGGPAGLYAAKFLIERGINTTLYEKETEVGGLYRYSLLPVSKMAPFARLLKDPNFEMKLNCPVDAELLGQLENGFDVFVIATGAGGPRIPDISGAEHCINGLDVIKSFWNGDDVRHQFSNNVLVIGMGNVSMDVVKVIFGSASKQSGHKIDSCINTNNNIDANTKNITIISRGNAYNGAFSNSELRSVLEIDDLQIVCSEGNNSSLSEQNRLQVLGVKRVLEWIKCIKEKIFKDTDHKWWERRKKMLTESRDGSRKLHMRFNTMIKSITKDEGKYRVALERDGVESNEIFDSVICCMGFENARTHKMMIKKPMFHVGWAKHPRGNVDGVKRDAHFTVMQIDQMNMNGHERE</sequence>
<evidence type="ECO:0000256" key="1">
    <source>
        <dbReference type="ARBA" id="ARBA00001917"/>
    </source>
</evidence>
<dbReference type="EMBL" id="JOKQ01000012">
    <property type="protein sequence ID" value="KHN68896.1"/>
    <property type="molecule type" value="Genomic_DNA"/>
</dbReference>
<reference evidence="6 7" key="1">
    <citation type="journal article" date="2014" name="MBio">
        <title>The Ordospora colligata genome; evolution of extreme reduction in microsporidia and host-to-parasite horizontal gene transfer.</title>
        <authorList>
            <person name="Pombert J.-F."/>
            <person name="Haag K.L."/>
            <person name="Beidas S."/>
            <person name="Ebert D."/>
            <person name="Keeling P.J."/>
        </authorList>
    </citation>
    <scope>NUCLEOTIDE SEQUENCE [LARGE SCALE GENOMIC DNA]</scope>
    <source>
        <strain evidence="6 7">OC4</strain>
    </source>
</reference>
<dbReference type="Pfam" id="PF07992">
    <property type="entry name" value="Pyr_redox_2"/>
    <property type="match status" value="1"/>
</dbReference>
<dbReference type="SUPFAM" id="SSF51971">
    <property type="entry name" value="Nucleotide-binding domain"/>
    <property type="match status" value="1"/>
</dbReference>
<evidence type="ECO:0000256" key="4">
    <source>
        <dbReference type="ARBA" id="ARBA00023002"/>
    </source>
</evidence>
<dbReference type="InterPro" id="IPR036188">
    <property type="entry name" value="FAD/NAD-bd_sf"/>
</dbReference>
<dbReference type="PRINTS" id="PR00419">
    <property type="entry name" value="ADXRDTASE"/>
</dbReference>
<evidence type="ECO:0000259" key="5">
    <source>
        <dbReference type="Pfam" id="PF07992"/>
    </source>
</evidence>
<protein>
    <recommendedName>
        <fullName evidence="5">FAD/NAD(P)-binding domain-containing protein</fullName>
    </recommendedName>
</protein>